<feature type="compositionally biased region" description="Low complexity" evidence="1">
    <location>
        <begin position="87"/>
        <end position="101"/>
    </location>
</feature>
<gene>
    <name evidence="2" type="ORF">PXEA_LOCUS24553</name>
</gene>
<proteinExistence type="predicted"/>
<feature type="compositionally biased region" description="Basic residues" evidence="1">
    <location>
        <begin position="72"/>
        <end position="86"/>
    </location>
</feature>
<dbReference type="AlphaFoldDB" id="A0A3S5B1P6"/>
<sequence length="203" mass="21812">MATSPLEPSPHPHVTPAQSVPGSSQTQALTSALVHSHPHPLASPPGLRQSGRSYSTTDEAASTSGQAESHLHHQQHQHSLTQHHHLYQTQPNPPHSHQQQQHSHHLSTVPTSISALASAPASGTSGPTGPIPPLPHHLLDQRGQHSQQLLVHPPHTHLHSHEAHSHPSSRQHHPNLVPLGFLQAAQQSSTAKSVESIRIAVCY</sequence>
<keyword evidence="3" id="KW-1185">Reference proteome</keyword>
<name>A0A3S5B1P6_9PLAT</name>
<organism evidence="2 3">
    <name type="scientific">Protopolystoma xenopodis</name>
    <dbReference type="NCBI Taxonomy" id="117903"/>
    <lineage>
        <taxon>Eukaryota</taxon>
        <taxon>Metazoa</taxon>
        <taxon>Spiralia</taxon>
        <taxon>Lophotrochozoa</taxon>
        <taxon>Platyhelminthes</taxon>
        <taxon>Monogenea</taxon>
        <taxon>Polyopisthocotylea</taxon>
        <taxon>Polystomatidea</taxon>
        <taxon>Polystomatidae</taxon>
        <taxon>Protopolystoma</taxon>
    </lineage>
</organism>
<evidence type="ECO:0000313" key="2">
    <source>
        <dbReference type="EMBL" id="VEL31113.1"/>
    </source>
</evidence>
<dbReference type="EMBL" id="CAAALY010118867">
    <property type="protein sequence ID" value="VEL31113.1"/>
    <property type="molecule type" value="Genomic_DNA"/>
</dbReference>
<feature type="compositionally biased region" description="Low complexity" evidence="1">
    <location>
        <begin position="114"/>
        <end position="128"/>
    </location>
</feature>
<feature type="compositionally biased region" description="Polar residues" evidence="1">
    <location>
        <begin position="16"/>
        <end position="30"/>
    </location>
</feature>
<feature type="compositionally biased region" description="Polar residues" evidence="1">
    <location>
        <begin position="50"/>
        <end position="67"/>
    </location>
</feature>
<feature type="region of interest" description="Disordered" evidence="1">
    <location>
        <begin position="1"/>
        <end position="145"/>
    </location>
</feature>
<protein>
    <submittedName>
        <fullName evidence="2">Uncharacterized protein</fullName>
    </submittedName>
</protein>
<comment type="caution">
    <text evidence="2">The sequence shown here is derived from an EMBL/GenBank/DDBJ whole genome shotgun (WGS) entry which is preliminary data.</text>
</comment>
<evidence type="ECO:0000313" key="3">
    <source>
        <dbReference type="Proteomes" id="UP000784294"/>
    </source>
</evidence>
<feature type="region of interest" description="Disordered" evidence="1">
    <location>
        <begin position="155"/>
        <end position="174"/>
    </location>
</feature>
<dbReference type="Proteomes" id="UP000784294">
    <property type="component" value="Unassembled WGS sequence"/>
</dbReference>
<accession>A0A3S5B1P6</accession>
<evidence type="ECO:0000256" key="1">
    <source>
        <dbReference type="SAM" id="MobiDB-lite"/>
    </source>
</evidence>
<reference evidence="2" key="1">
    <citation type="submission" date="2018-11" db="EMBL/GenBank/DDBJ databases">
        <authorList>
            <consortium name="Pathogen Informatics"/>
        </authorList>
    </citation>
    <scope>NUCLEOTIDE SEQUENCE</scope>
</reference>